<gene>
    <name evidence="1" type="primary">TMEM241</name>
</gene>
<reference evidence="1" key="1">
    <citation type="submission" date="2025-08" db="UniProtKB">
        <authorList>
            <consortium name="Ensembl"/>
        </authorList>
    </citation>
    <scope>IDENTIFICATION</scope>
</reference>
<dbReference type="Ensembl" id="ENSPTXT00000008693.1">
    <property type="protein sequence ID" value="ENSPTXP00000008400.1"/>
    <property type="gene ID" value="ENSPTXG00000006075.1"/>
</dbReference>
<dbReference type="Proteomes" id="UP000472273">
    <property type="component" value="Unplaced"/>
</dbReference>
<reference evidence="1" key="2">
    <citation type="submission" date="2025-09" db="UniProtKB">
        <authorList>
            <consortium name="Ensembl"/>
        </authorList>
    </citation>
    <scope>IDENTIFICATION</scope>
</reference>
<name>A0A670YIJ6_PSETE</name>
<organism evidence="1 2">
    <name type="scientific">Pseudonaja textilis</name>
    <name type="common">Eastern brown snake</name>
    <dbReference type="NCBI Taxonomy" id="8673"/>
    <lineage>
        <taxon>Eukaryota</taxon>
        <taxon>Metazoa</taxon>
        <taxon>Chordata</taxon>
        <taxon>Craniata</taxon>
        <taxon>Vertebrata</taxon>
        <taxon>Euteleostomi</taxon>
        <taxon>Lepidosauria</taxon>
        <taxon>Squamata</taxon>
        <taxon>Bifurcata</taxon>
        <taxon>Unidentata</taxon>
        <taxon>Episquamata</taxon>
        <taxon>Toxicofera</taxon>
        <taxon>Serpentes</taxon>
        <taxon>Colubroidea</taxon>
        <taxon>Elapidae</taxon>
        <taxon>Hydrophiinae</taxon>
        <taxon>Pseudonaja</taxon>
    </lineage>
</organism>
<evidence type="ECO:0000313" key="2">
    <source>
        <dbReference type="Proteomes" id="UP000472273"/>
    </source>
</evidence>
<dbReference type="GeneTree" id="ENSGT00510000048348"/>
<evidence type="ECO:0000313" key="1">
    <source>
        <dbReference type="Ensembl" id="ENSPTXP00000008400.1"/>
    </source>
</evidence>
<dbReference type="AlphaFoldDB" id="A0A670YIJ6"/>
<protein>
    <submittedName>
        <fullName evidence="1">Transmembrane protein 241</fullName>
    </submittedName>
</protein>
<keyword evidence="2" id="KW-1185">Reference proteome</keyword>
<accession>A0A670YIJ6</accession>
<sequence>LMVIEVFVLVIEHVWQTLVGGILLHVSWKIGWVEISSSSRSEVLSWLPASALFVGIIYSGSRALSRLVRYSNSIWHAFLLMFYCKCHTSLLHKQYTVSNSISNFQFCRKSVQFDCKF</sequence>
<proteinExistence type="predicted"/>